<evidence type="ECO:0000256" key="1">
    <source>
        <dbReference type="ARBA" id="ARBA00010641"/>
    </source>
</evidence>
<name>A0ABQ6PJ75_9BACT</name>
<dbReference type="Gene3D" id="1.10.1740.10">
    <property type="match status" value="1"/>
</dbReference>
<evidence type="ECO:0000256" key="3">
    <source>
        <dbReference type="ARBA" id="ARBA00023082"/>
    </source>
</evidence>
<comment type="caution">
    <text evidence="5">The sequence shown here is derived from an EMBL/GenBank/DDBJ whole genome shotgun (WGS) entry which is preliminary data.</text>
</comment>
<dbReference type="Gene3D" id="1.10.10.10">
    <property type="entry name" value="Winged helix-like DNA-binding domain superfamily/Winged helix DNA-binding domain"/>
    <property type="match status" value="1"/>
</dbReference>
<dbReference type="InterPro" id="IPR039425">
    <property type="entry name" value="RNA_pol_sigma-70-like"/>
</dbReference>
<keyword evidence="2" id="KW-0805">Transcription regulation</keyword>
<protein>
    <recommendedName>
        <fullName evidence="7">Sigma-70 family RNA polymerase sigma factor</fullName>
    </recommendedName>
</protein>
<dbReference type="SUPFAM" id="SSF88946">
    <property type="entry name" value="Sigma2 domain of RNA polymerase sigma factors"/>
    <property type="match status" value="1"/>
</dbReference>
<comment type="similarity">
    <text evidence="1">Belongs to the sigma-70 factor family. ECF subfamily.</text>
</comment>
<reference evidence="5 6" key="1">
    <citation type="submission" date="2023-08" db="EMBL/GenBank/DDBJ databases">
        <title>Draft genome sequence of Algoriphagus confluentis.</title>
        <authorList>
            <person name="Takatani N."/>
            <person name="Hosokawa M."/>
            <person name="Sawabe T."/>
        </authorList>
    </citation>
    <scope>NUCLEOTIDE SEQUENCE [LARGE SCALE GENOMIC DNA]</scope>
    <source>
        <strain evidence="5 6">NBRC 111222</strain>
    </source>
</reference>
<dbReference type="SUPFAM" id="SSF88659">
    <property type="entry name" value="Sigma3 and sigma4 domains of RNA polymerase sigma factors"/>
    <property type="match status" value="1"/>
</dbReference>
<keyword evidence="3" id="KW-0731">Sigma factor</keyword>
<evidence type="ECO:0000256" key="2">
    <source>
        <dbReference type="ARBA" id="ARBA00023015"/>
    </source>
</evidence>
<dbReference type="Proteomes" id="UP001338309">
    <property type="component" value="Unassembled WGS sequence"/>
</dbReference>
<keyword evidence="6" id="KW-1185">Reference proteome</keyword>
<dbReference type="NCBIfam" id="TIGR02937">
    <property type="entry name" value="sigma70-ECF"/>
    <property type="match status" value="1"/>
</dbReference>
<accession>A0ABQ6PJ75</accession>
<sequence length="179" mass="20850">MEVKEKQLELLKKGDRETLKQLYLEHKAGFSLFAKRYTQDQFQIDNCYQDAIIALAENAQKGKIETLNSSIGTYLFSIGKFILFKNLKGKNLTGQLSEEMLETIPIETYEEEARDEYLLLLRQKLSELGPKCQEILRLFYFQSKSLEEICKLMGYESKDVLKSSKSRCIKNLKESLIRN</sequence>
<keyword evidence="4" id="KW-0804">Transcription</keyword>
<evidence type="ECO:0000313" key="6">
    <source>
        <dbReference type="Proteomes" id="UP001338309"/>
    </source>
</evidence>
<dbReference type="EMBL" id="BTPD01000001">
    <property type="protein sequence ID" value="GMQ27661.1"/>
    <property type="molecule type" value="Genomic_DNA"/>
</dbReference>
<dbReference type="RefSeq" id="WP_338222466.1">
    <property type="nucleotide sequence ID" value="NZ_BTPD01000001.1"/>
</dbReference>
<proteinExistence type="inferred from homology"/>
<dbReference type="InterPro" id="IPR013324">
    <property type="entry name" value="RNA_pol_sigma_r3/r4-like"/>
</dbReference>
<dbReference type="InterPro" id="IPR013325">
    <property type="entry name" value="RNA_pol_sigma_r2"/>
</dbReference>
<dbReference type="PANTHER" id="PTHR43133">
    <property type="entry name" value="RNA POLYMERASE ECF-TYPE SIGMA FACTO"/>
    <property type="match status" value="1"/>
</dbReference>
<evidence type="ECO:0000313" key="5">
    <source>
        <dbReference type="EMBL" id="GMQ27661.1"/>
    </source>
</evidence>
<evidence type="ECO:0000256" key="4">
    <source>
        <dbReference type="ARBA" id="ARBA00023163"/>
    </source>
</evidence>
<dbReference type="InterPro" id="IPR014284">
    <property type="entry name" value="RNA_pol_sigma-70_dom"/>
</dbReference>
<dbReference type="InterPro" id="IPR036388">
    <property type="entry name" value="WH-like_DNA-bd_sf"/>
</dbReference>
<gene>
    <name evidence="5" type="ORF">Aconfl_03030</name>
</gene>
<dbReference type="PANTHER" id="PTHR43133:SF46">
    <property type="entry name" value="RNA POLYMERASE SIGMA-70 FACTOR ECF SUBFAMILY"/>
    <property type="match status" value="1"/>
</dbReference>
<evidence type="ECO:0008006" key="7">
    <source>
        <dbReference type="Google" id="ProtNLM"/>
    </source>
</evidence>
<organism evidence="5 6">
    <name type="scientific">Algoriphagus confluentis</name>
    <dbReference type="NCBI Taxonomy" id="1697556"/>
    <lineage>
        <taxon>Bacteria</taxon>
        <taxon>Pseudomonadati</taxon>
        <taxon>Bacteroidota</taxon>
        <taxon>Cytophagia</taxon>
        <taxon>Cytophagales</taxon>
        <taxon>Cyclobacteriaceae</taxon>
        <taxon>Algoriphagus</taxon>
    </lineage>
</organism>